<accession>A0A834WNG3</accession>
<sequence>MPVKHGQNPTHKSNLLPLTSLVRVHVDSSMIINQR</sequence>
<dbReference type="Proteomes" id="UP000634136">
    <property type="component" value="Unassembled WGS sequence"/>
</dbReference>
<name>A0A834WNG3_9FABA</name>
<dbReference type="AlphaFoldDB" id="A0A834WNG3"/>
<organism evidence="1 2">
    <name type="scientific">Senna tora</name>
    <dbReference type="NCBI Taxonomy" id="362788"/>
    <lineage>
        <taxon>Eukaryota</taxon>
        <taxon>Viridiplantae</taxon>
        <taxon>Streptophyta</taxon>
        <taxon>Embryophyta</taxon>
        <taxon>Tracheophyta</taxon>
        <taxon>Spermatophyta</taxon>
        <taxon>Magnoliopsida</taxon>
        <taxon>eudicotyledons</taxon>
        <taxon>Gunneridae</taxon>
        <taxon>Pentapetalae</taxon>
        <taxon>rosids</taxon>
        <taxon>fabids</taxon>
        <taxon>Fabales</taxon>
        <taxon>Fabaceae</taxon>
        <taxon>Caesalpinioideae</taxon>
        <taxon>Cassia clade</taxon>
        <taxon>Senna</taxon>
    </lineage>
</organism>
<reference evidence="1" key="1">
    <citation type="submission" date="2020-09" db="EMBL/GenBank/DDBJ databases">
        <title>Genome-Enabled Discovery of Anthraquinone Biosynthesis in Senna tora.</title>
        <authorList>
            <person name="Kang S.-H."/>
            <person name="Pandey R.P."/>
            <person name="Lee C.-M."/>
            <person name="Sim J.-S."/>
            <person name="Jeong J.-T."/>
            <person name="Choi B.-S."/>
            <person name="Jung M."/>
            <person name="Ginzburg D."/>
            <person name="Zhao K."/>
            <person name="Won S.Y."/>
            <person name="Oh T.-J."/>
            <person name="Yu Y."/>
            <person name="Kim N.-H."/>
            <person name="Lee O.R."/>
            <person name="Lee T.-H."/>
            <person name="Bashyal P."/>
            <person name="Kim T.-S."/>
            <person name="Lee W.-H."/>
            <person name="Kawkins C."/>
            <person name="Kim C.-K."/>
            <person name="Kim J.S."/>
            <person name="Ahn B.O."/>
            <person name="Rhee S.Y."/>
            <person name="Sohng J.K."/>
        </authorList>
    </citation>
    <scope>NUCLEOTIDE SEQUENCE</scope>
    <source>
        <tissue evidence="1">Leaf</tissue>
    </source>
</reference>
<gene>
    <name evidence="1" type="ORF">G2W53_012318</name>
</gene>
<comment type="caution">
    <text evidence="1">The sequence shown here is derived from an EMBL/GenBank/DDBJ whole genome shotgun (WGS) entry which is preliminary data.</text>
</comment>
<evidence type="ECO:0000313" key="1">
    <source>
        <dbReference type="EMBL" id="KAF7829985.1"/>
    </source>
</evidence>
<evidence type="ECO:0000313" key="2">
    <source>
        <dbReference type="Proteomes" id="UP000634136"/>
    </source>
</evidence>
<keyword evidence="2" id="KW-1185">Reference proteome</keyword>
<dbReference type="EMBL" id="JAAIUW010000005">
    <property type="protein sequence ID" value="KAF7829985.1"/>
    <property type="molecule type" value="Genomic_DNA"/>
</dbReference>
<protein>
    <submittedName>
        <fullName evidence="1">Uncharacterized protein</fullName>
    </submittedName>
</protein>
<proteinExistence type="predicted"/>